<comment type="caution">
    <text evidence="2">The sequence shown here is derived from an EMBL/GenBank/DDBJ whole genome shotgun (WGS) entry which is preliminary data.</text>
</comment>
<dbReference type="InterPro" id="IPR002933">
    <property type="entry name" value="Peptidase_M20"/>
</dbReference>
<evidence type="ECO:0000313" key="2">
    <source>
        <dbReference type="EMBL" id="MPL78672.1"/>
    </source>
</evidence>
<dbReference type="GO" id="GO:0005737">
    <property type="term" value="C:cytoplasm"/>
    <property type="evidence" value="ECO:0007669"/>
    <property type="project" value="TreeGrafter"/>
</dbReference>
<dbReference type="AlphaFoldDB" id="A0A644UIK5"/>
<organism evidence="2">
    <name type="scientific">bioreactor metagenome</name>
    <dbReference type="NCBI Taxonomy" id="1076179"/>
    <lineage>
        <taxon>unclassified sequences</taxon>
        <taxon>metagenomes</taxon>
        <taxon>ecological metagenomes</taxon>
    </lineage>
</organism>
<dbReference type="InterPro" id="IPR011650">
    <property type="entry name" value="Peptidase_M20_dimer"/>
</dbReference>
<dbReference type="GO" id="GO:0016805">
    <property type="term" value="F:dipeptidase activity"/>
    <property type="evidence" value="ECO:0007669"/>
    <property type="project" value="TreeGrafter"/>
</dbReference>
<proteinExistence type="predicted"/>
<accession>A0A644UIK5</accession>
<gene>
    <name evidence="2" type="ORF">SDC9_24542</name>
</gene>
<dbReference type="PANTHER" id="PTHR30575:SF3">
    <property type="entry name" value="PEPTIDASE M20 DIMERISATION DOMAIN-CONTAINING PROTEIN"/>
    <property type="match status" value="1"/>
</dbReference>
<dbReference type="PANTHER" id="PTHR30575">
    <property type="entry name" value="PEPTIDASE M20"/>
    <property type="match status" value="1"/>
</dbReference>
<protein>
    <recommendedName>
        <fullName evidence="1">Peptidase M20 dimerisation domain-containing protein</fullName>
    </recommendedName>
</protein>
<dbReference type="SUPFAM" id="SSF53187">
    <property type="entry name" value="Zn-dependent exopeptidases"/>
    <property type="match status" value="1"/>
</dbReference>
<sequence length="454" mass="49083">MKDRRLAHAPDIEERELFELAARLKALPEPGFFEFETKKVLQDFFKTVGEELRIAGLAESPSRAPGLEAGGLRIIDALARTAVLAELGDPEAPALILLADIDALPTPGAPGGMAHSCGHYAQTAVMASVFKALAKAGLPERSGMRLLFVGAPAEEYVELPRRMELKKAGELRFLSGKQELIHLGVFDKPCLVLKYHSMEDSPFRELTVNGGLGGFMAKRAEFFGRPAHAGAHPEDGINALSAASLALQAIHAQRDSFRDEDHVKIHPILSEGGAVVNIVPAKAVIETYVRAWTQTALADAAAKVDRSFRAGALAMAATLRITDTPGYQPFIPSPALGEILGRAALEFEASDRIDFQDRSNASDDVGDVACLVPTCQLGCSGFVGTIHSKDFEPADPSRAYLRPAKILLRTAGLLLDNQGSIARRIIGEFKPRFSKTEYLATVESMFSIRDFREA</sequence>
<reference evidence="2" key="1">
    <citation type="submission" date="2019-08" db="EMBL/GenBank/DDBJ databases">
        <authorList>
            <person name="Kucharzyk K."/>
            <person name="Murdoch R.W."/>
            <person name="Higgins S."/>
            <person name="Loffler F."/>
        </authorList>
    </citation>
    <scope>NUCLEOTIDE SEQUENCE</scope>
</reference>
<dbReference type="InterPro" id="IPR052030">
    <property type="entry name" value="Peptidase_M20/M20A_hydrolases"/>
</dbReference>
<dbReference type="EMBL" id="VSSQ01000118">
    <property type="protein sequence ID" value="MPL78672.1"/>
    <property type="molecule type" value="Genomic_DNA"/>
</dbReference>
<dbReference type="Gene3D" id="3.40.630.10">
    <property type="entry name" value="Zn peptidases"/>
    <property type="match status" value="1"/>
</dbReference>
<feature type="domain" description="Peptidase M20 dimerisation" evidence="1">
    <location>
        <begin position="214"/>
        <end position="306"/>
    </location>
</feature>
<dbReference type="SUPFAM" id="SSF55031">
    <property type="entry name" value="Bacterial exopeptidase dimerisation domain"/>
    <property type="match status" value="1"/>
</dbReference>
<evidence type="ECO:0000259" key="1">
    <source>
        <dbReference type="Pfam" id="PF07687"/>
    </source>
</evidence>
<dbReference type="GO" id="GO:0071713">
    <property type="term" value="F:para-aminobenzoyl-glutamate hydrolase activity"/>
    <property type="evidence" value="ECO:0007669"/>
    <property type="project" value="TreeGrafter"/>
</dbReference>
<dbReference type="Pfam" id="PF01546">
    <property type="entry name" value="Peptidase_M20"/>
    <property type="match status" value="1"/>
</dbReference>
<dbReference type="InterPro" id="IPR036264">
    <property type="entry name" value="Bact_exopeptidase_dim_dom"/>
</dbReference>
<dbReference type="Pfam" id="PF07687">
    <property type="entry name" value="M20_dimer"/>
    <property type="match status" value="1"/>
</dbReference>
<name>A0A644UIK5_9ZZZZ</name>
<dbReference type="GO" id="GO:0046657">
    <property type="term" value="P:folic acid catabolic process"/>
    <property type="evidence" value="ECO:0007669"/>
    <property type="project" value="TreeGrafter"/>
</dbReference>
<dbReference type="Gene3D" id="3.30.70.360">
    <property type="match status" value="1"/>
</dbReference>